<protein>
    <recommendedName>
        <fullName evidence="1">DUF222 domain-containing protein</fullName>
    </recommendedName>
</protein>
<sequence>MFAQGLLSVRVVSEITWRTALVTDELAATVDAAIVRAGTRWGALSDEKLARAIDAVVGRYDPDAVKRAKEVIASRDIKFGALDDPNEIVAVWGQLLPTDAATLKARLAAMLADVCPHDPRSAGERRSDAMGAIGRGETHREGFVTVEEAAQQMPEQRLRQLVRHRILRSVGHGPGPPVQPAITNRA</sequence>
<comment type="caution">
    <text evidence="2">The sequence shown here is derived from an EMBL/GenBank/DDBJ whole genome shotgun (WGS) entry which is preliminary data.</text>
</comment>
<dbReference type="Proteomes" id="UP000550501">
    <property type="component" value="Unassembled WGS sequence"/>
</dbReference>
<evidence type="ECO:0000313" key="2">
    <source>
        <dbReference type="EMBL" id="MBB2993664.1"/>
    </source>
</evidence>
<dbReference type="Pfam" id="PF02720">
    <property type="entry name" value="DUF222"/>
    <property type="match status" value="1"/>
</dbReference>
<keyword evidence="3" id="KW-1185">Reference proteome</keyword>
<feature type="domain" description="DUF222" evidence="1">
    <location>
        <begin position="2"/>
        <end position="136"/>
    </location>
</feature>
<dbReference type="EMBL" id="JACHVU010000021">
    <property type="protein sequence ID" value="MBB2993664.1"/>
    <property type="molecule type" value="Genomic_DNA"/>
</dbReference>
<proteinExistence type="predicted"/>
<dbReference type="AlphaFoldDB" id="A0A839QFZ3"/>
<organism evidence="2 3">
    <name type="scientific">Mycolicibacterium iranicum</name>
    <name type="common">Mycobacterium iranicum</name>
    <dbReference type="NCBI Taxonomy" id="912594"/>
    <lineage>
        <taxon>Bacteria</taxon>
        <taxon>Bacillati</taxon>
        <taxon>Actinomycetota</taxon>
        <taxon>Actinomycetes</taxon>
        <taxon>Mycobacteriales</taxon>
        <taxon>Mycobacteriaceae</taxon>
        <taxon>Mycolicibacterium</taxon>
    </lineage>
</organism>
<evidence type="ECO:0000259" key="1">
    <source>
        <dbReference type="Pfam" id="PF02720"/>
    </source>
</evidence>
<name>A0A839QFZ3_MYCIR</name>
<reference evidence="2 3" key="1">
    <citation type="submission" date="2020-08" db="EMBL/GenBank/DDBJ databases">
        <title>The Agave Microbiome: Exploring the role of microbial communities in plant adaptations to desert environments.</title>
        <authorList>
            <person name="Partida-Martinez L.P."/>
        </authorList>
    </citation>
    <scope>NUCLEOTIDE SEQUENCE [LARGE SCALE GENOMIC DNA]</scope>
    <source>
        <strain evidence="2 3">AT2.18</strain>
    </source>
</reference>
<dbReference type="InterPro" id="IPR003870">
    <property type="entry name" value="DUF222"/>
</dbReference>
<evidence type="ECO:0000313" key="3">
    <source>
        <dbReference type="Proteomes" id="UP000550501"/>
    </source>
</evidence>
<gene>
    <name evidence="2" type="ORF">FHR72_005175</name>
</gene>
<accession>A0A839QFZ3</accession>